<evidence type="ECO:0000259" key="1">
    <source>
        <dbReference type="Pfam" id="PF00994"/>
    </source>
</evidence>
<protein>
    <recommendedName>
        <fullName evidence="6">MoaB/Mog domain-containing protein</fullName>
    </recommendedName>
</protein>
<dbReference type="EMBL" id="LIBJ01000208">
    <property type="protein sequence ID" value="KRO46972.1"/>
    <property type="molecule type" value="Genomic_DNA"/>
</dbReference>
<dbReference type="InterPro" id="IPR001453">
    <property type="entry name" value="MoaB/Mog_dom"/>
</dbReference>
<dbReference type="AlphaFoldDB" id="A0A0R2QAA8"/>
<dbReference type="InterPro" id="IPR050101">
    <property type="entry name" value="CinA"/>
</dbReference>
<dbReference type="HAMAP" id="MF_00226_B">
    <property type="entry name" value="CinA_B"/>
    <property type="match status" value="1"/>
</dbReference>
<evidence type="ECO:0000259" key="2">
    <source>
        <dbReference type="Pfam" id="PF02464"/>
    </source>
</evidence>
<name>A0A0R2QAA8_9ACTN</name>
<reference evidence="4 5" key="1">
    <citation type="submission" date="2015-10" db="EMBL/GenBank/DDBJ databases">
        <title>Metagenome-Assembled Genomes uncover a global brackish microbiome.</title>
        <authorList>
            <person name="Hugerth L.W."/>
            <person name="Larsson J."/>
            <person name="Alneberg J."/>
            <person name="Lindh M.V."/>
            <person name="Legrand C."/>
            <person name="Pinhassi J."/>
            <person name="Andersson A.F."/>
        </authorList>
    </citation>
    <scope>NUCLEOTIDE SEQUENCE [LARGE SCALE GENOMIC DNA]</scope>
    <source>
        <strain evidence="4">BACL6 MAG-120924-bin43</strain>
    </source>
</reference>
<dbReference type="SUPFAM" id="SSF53218">
    <property type="entry name" value="Molybdenum cofactor biosynthesis proteins"/>
    <property type="match status" value="1"/>
</dbReference>
<dbReference type="InterPro" id="IPR008136">
    <property type="entry name" value="CinA_C"/>
</dbReference>
<comment type="caution">
    <text evidence="4">The sequence shown here is derived from an EMBL/GenBank/DDBJ whole genome shotgun (WGS) entry which is preliminary data.</text>
</comment>
<dbReference type="Gene3D" id="3.40.980.10">
    <property type="entry name" value="MoaB/Mog-like domain"/>
    <property type="match status" value="1"/>
</dbReference>
<feature type="non-terminal residue" evidence="4">
    <location>
        <position position="1"/>
    </location>
</feature>
<organism evidence="4 5">
    <name type="scientific">Acidimicrobiia bacterium BACL6 MAG-120924-bin43</name>
    <dbReference type="NCBI Taxonomy" id="1655583"/>
    <lineage>
        <taxon>Bacteria</taxon>
        <taxon>Bacillati</taxon>
        <taxon>Actinomycetota</taxon>
        <taxon>Acidimicrobiia</taxon>
        <taxon>acIV cluster</taxon>
    </lineage>
</organism>
<dbReference type="NCBIfam" id="TIGR00200">
    <property type="entry name" value="cinA_nterm"/>
    <property type="match status" value="1"/>
</dbReference>
<dbReference type="SUPFAM" id="SSF142433">
    <property type="entry name" value="CinA-like"/>
    <property type="match status" value="1"/>
</dbReference>
<evidence type="ECO:0000313" key="5">
    <source>
        <dbReference type="Proteomes" id="UP000051017"/>
    </source>
</evidence>
<feature type="domain" description="CinA KH" evidence="3">
    <location>
        <begin position="122"/>
        <end position="199"/>
    </location>
</feature>
<dbReference type="Pfam" id="PF02464">
    <property type="entry name" value="CinA"/>
    <property type="match status" value="1"/>
</dbReference>
<accession>A0A0R2QAA8</accession>
<dbReference type="NCBIfam" id="TIGR00199">
    <property type="entry name" value="PncC_domain"/>
    <property type="match status" value="1"/>
</dbReference>
<dbReference type="InterPro" id="IPR041424">
    <property type="entry name" value="CinA_KH"/>
</dbReference>
<dbReference type="Pfam" id="PF18146">
    <property type="entry name" value="CinA_KH"/>
    <property type="match status" value="1"/>
</dbReference>
<gene>
    <name evidence="4" type="ORF">ABR75_01780</name>
</gene>
<dbReference type="Gene3D" id="3.90.950.20">
    <property type="entry name" value="CinA-like"/>
    <property type="match status" value="1"/>
</dbReference>
<dbReference type="Gene3D" id="3.30.70.2860">
    <property type="match status" value="1"/>
</dbReference>
<feature type="domain" description="MoaB/Mog" evidence="1">
    <location>
        <begin position="2"/>
        <end position="110"/>
    </location>
</feature>
<dbReference type="PANTHER" id="PTHR13939">
    <property type="entry name" value="NICOTINAMIDE-NUCLEOTIDE AMIDOHYDROLASE PNCC"/>
    <property type="match status" value="1"/>
</dbReference>
<dbReference type="Pfam" id="PF00994">
    <property type="entry name" value="MoCF_biosynth"/>
    <property type="match status" value="1"/>
</dbReference>
<evidence type="ECO:0008006" key="6">
    <source>
        <dbReference type="Google" id="ProtNLM"/>
    </source>
</evidence>
<feature type="domain" description="CinA C-terminal" evidence="2">
    <location>
        <begin position="203"/>
        <end position="350"/>
    </location>
</feature>
<dbReference type="InterPro" id="IPR036425">
    <property type="entry name" value="MoaB/Mog-like_dom_sf"/>
</dbReference>
<evidence type="ECO:0000259" key="3">
    <source>
        <dbReference type="Pfam" id="PF18146"/>
    </source>
</evidence>
<proteinExistence type="inferred from homology"/>
<evidence type="ECO:0000313" key="4">
    <source>
        <dbReference type="EMBL" id="KRO46972.1"/>
    </source>
</evidence>
<dbReference type="PANTHER" id="PTHR13939:SF0">
    <property type="entry name" value="NMN AMIDOHYDROLASE-LIKE PROTEIN YFAY"/>
    <property type="match status" value="1"/>
</dbReference>
<sequence length="354" mass="37553">DADAVIICGGLGPTHDDITREAIAEIMGVALEFDDTVGMAISEMFASRNRRMPEINMRQAMVPKGAAIIEQRRGTAPGLICSVGDKVIYAVPGVPYELYEMFERAILPDLLIRSGSASVISSRVLRTWGESESGLNERLFGVIEQLESVGNPTLAFLASGWEGIKVRLTAKSSTQAEVVAILDKWEETVRDAIGDIVFGIDTDTMESVVLQMLRERGLTLGLAESVTGGLVAGRLTGIEGASEVFRGGVVSYATEVKHSVLGVQSDMVVNEEAAIEMAVGACKVLGASVGLALTGVAGPASQEGVKPGTLCVGVCLPDGTTASMTYALPAVRDQMRQLSVISALDFLRRHIREL</sequence>
<dbReference type="InterPro" id="IPR008135">
    <property type="entry name" value="Competence-induced_CinA"/>
</dbReference>
<dbReference type="Proteomes" id="UP000051017">
    <property type="component" value="Unassembled WGS sequence"/>
</dbReference>
<dbReference type="InterPro" id="IPR036653">
    <property type="entry name" value="CinA-like_C"/>
</dbReference>